<evidence type="ECO:0000313" key="2">
    <source>
        <dbReference type="EMBL" id="CAK8682345.1"/>
    </source>
</evidence>
<accession>A0ABP0FTC0</accession>
<dbReference type="EMBL" id="CAWYQH010000090">
    <property type="protein sequence ID" value="CAK8682345.1"/>
    <property type="molecule type" value="Genomic_DNA"/>
</dbReference>
<feature type="region of interest" description="Disordered" evidence="1">
    <location>
        <begin position="21"/>
        <end position="77"/>
    </location>
</feature>
<proteinExistence type="predicted"/>
<sequence length="77" mass="8173">MSSGTRLFFSSTLIRAKNPEQREMVAGHMAHLPSTQETQGECAAEQAHQGESSSSVPNPPSPDGASSQHSPARPTKK</sequence>
<comment type="caution">
    <text evidence="2">The sequence shown here is derived from an EMBL/GenBank/DDBJ whole genome shotgun (WGS) entry which is preliminary data.</text>
</comment>
<name>A0ABP0FTC0_CLALP</name>
<dbReference type="Proteomes" id="UP001642483">
    <property type="component" value="Unassembled WGS sequence"/>
</dbReference>
<reference evidence="2 3" key="1">
    <citation type="submission" date="2024-02" db="EMBL/GenBank/DDBJ databases">
        <authorList>
            <person name="Daric V."/>
            <person name="Darras S."/>
        </authorList>
    </citation>
    <scope>NUCLEOTIDE SEQUENCE [LARGE SCALE GENOMIC DNA]</scope>
</reference>
<protein>
    <submittedName>
        <fullName evidence="2">Uncharacterized protein</fullName>
    </submittedName>
</protein>
<organism evidence="2 3">
    <name type="scientific">Clavelina lepadiformis</name>
    <name type="common">Light-bulb sea squirt</name>
    <name type="synonym">Ascidia lepadiformis</name>
    <dbReference type="NCBI Taxonomy" id="159417"/>
    <lineage>
        <taxon>Eukaryota</taxon>
        <taxon>Metazoa</taxon>
        <taxon>Chordata</taxon>
        <taxon>Tunicata</taxon>
        <taxon>Ascidiacea</taxon>
        <taxon>Aplousobranchia</taxon>
        <taxon>Clavelinidae</taxon>
        <taxon>Clavelina</taxon>
    </lineage>
</organism>
<evidence type="ECO:0000313" key="3">
    <source>
        <dbReference type="Proteomes" id="UP001642483"/>
    </source>
</evidence>
<evidence type="ECO:0000256" key="1">
    <source>
        <dbReference type="SAM" id="MobiDB-lite"/>
    </source>
</evidence>
<gene>
    <name evidence="2" type="ORF">CVLEPA_LOCUS13018</name>
</gene>
<keyword evidence="3" id="KW-1185">Reference proteome</keyword>